<dbReference type="CDD" id="cd04481">
    <property type="entry name" value="RPA1_DBD_B_like"/>
    <property type="match status" value="1"/>
</dbReference>
<proteinExistence type="inferred from homology"/>
<accession>A0A3L6EDG9</accession>
<dbReference type="InterPro" id="IPR013955">
    <property type="entry name" value="Rep_factor-A_C"/>
</dbReference>
<evidence type="ECO:0000256" key="6">
    <source>
        <dbReference type="SAM" id="MobiDB-lite"/>
    </source>
</evidence>
<evidence type="ECO:0000256" key="1">
    <source>
        <dbReference type="ARBA" id="ARBA00005690"/>
    </source>
</evidence>
<dbReference type="Pfam" id="PF08646">
    <property type="entry name" value="Rep_fac-A_C"/>
    <property type="match status" value="1"/>
</dbReference>
<dbReference type="Gene3D" id="2.40.50.140">
    <property type="entry name" value="Nucleic acid-binding proteins"/>
    <property type="match status" value="4"/>
</dbReference>
<name>A0A3L6EDG9_MAIZE</name>
<dbReference type="ExpressionAtlas" id="A0A3L6EDG9">
    <property type="expression patterns" value="baseline and differential"/>
</dbReference>
<dbReference type="PANTHER" id="PTHR47165:SF4">
    <property type="entry name" value="OS03G0429900 PROTEIN"/>
    <property type="match status" value="1"/>
</dbReference>
<evidence type="ECO:0000256" key="5">
    <source>
        <dbReference type="ARBA" id="ARBA00023125"/>
    </source>
</evidence>
<reference evidence="9" key="1">
    <citation type="journal article" date="2018" name="Nat. Genet.">
        <title>Extensive intraspecific gene order and gene structural variations between Mo17 and other maize genomes.</title>
        <authorList>
            <person name="Sun S."/>
            <person name="Zhou Y."/>
            <person name="Chen J."/>
            <person name="Shi J."/>
            <person name="Zhao H."/>
            <person name="Zhao H."/>
            <person name="Song W."/>
            <person name="Zhang M."/>
            <person name="Cui Y."/>
            <person name="Dong X."/>
            <person name="Liu H."/>
            <person name="Ma X."/>
            <person name="Jiao Y."/>
            <person name="Wang B."/>
            <person name="Wei X."/>
            <person name="Stein J.C."/>
            <person name="Glaubitz J.C."/>
            <person name="Lu F."/>
            <person name="Yu G."/>
            <person name="Liang C."/>
            <person name="Fengler K."/>
            <person name="Li B."/>
            <person name="Rafalski A."/>
            <person name="Schnable P.S."/>
            <person name="Ware D.H."/>
            <person name="Buckler E.S."/>
            <person name="Lai J."/>
        </authorList>
    </citation>
    <scope>NUCLEOTIDE SEQUENCE [LARGE SCALE GENOMIC DNA]</scope>
    <source>
        <tissue evidence="9">Seedling</tissue>
    </source>
</reference>
<dbReference type="GO" id="GO:0008270">
    <property type="term" value="F:zinc ion binding"/>
    <property type="evidence" value="ECO:0007669"/>
    <property type="project" value="UniProtKB-KW"/>
</dbReference>
<feature type="region of interest" description="Disordered" evidence="6">
    <location>
        <begin position="507"/>
        <end position="582"/>
    </location>
</feature>
<feature type="compositionally biased region" description="Basic and acidic residues" evidence="6">
    <location>
        <begin position="508"/>
        <end position="525"/>
    </location>
</feature>
<gene>
    <name evidence="9" type="primary">RPA1B_36</name>
    <name evidence="9" type="ORF">Zm00014a_003299</name>
</gene>
<dbReference type="PANTHER" id="PTHR47165">
    <property type="entry name" value="OS03G0429900 PROTEIN"/>
    <property type="match status" value="1"/>
</dbReference>
<keyword evidence="3" id="KW-0863">Zinc-finger</keyword>
<keyword evidence="4" id="KW-0862">Zinc</keyword>
<organism evidence="9">
    <name type="scientific">Zea mays</name>
    <name type="common">Maize</name>
    <dbReference type="NCBI Taxonomy" id="4577"/>
    <lineage>
        <taxon>Eukaryota</taxon>
        <taxon>Viridiplantae</taxon>
        <taxon>Streptophyta</taxon>
        <taxon>Embryophyta</taxon>
        <taxon>Tracheophyta</taxon>
        <taxon>Spermatophyta</taxon>
        <taxon>Magnoliopsida</taxon>
        <taxon>Liliopsida</taxon>
        <taxon>Poales</taxon>
        <taxon>Poaceae</taxon>
        <taxon>PACMAD clade</taxon>
        <taxon>Panicoideae</taxon>
        <taxon>Andropogonodae</taxon>
        <taxon>Andropogoneae</taxon>
        <taxon>Tripsacinae</taxon>
        <taxon>Zea</taxon>
    </lineage>
</organism>
<sequence length="582" mass="67017">MEITPISQLRPGKLNYALHVRISRMWEFRGTNEQNDIKHLDLVLIDQKMEITPISQLRPGKLNYALHVRISRMWEFRGTNEQNDIKHLDLVLIDQKGNSIYAEIQPDAIAVLKPHLQEKKIVYISKITIERAKLGFRVVDNPYMVKLNKRTIVLEDKDEIQGFPKYTFSLKPLDKLDQYKNKTDRFIDVIAKISGVSNVAKVPTTSGDQQMRRVVLLEDLKGNMIELSLSGKRALEFDGDQVLDVGQQHHVIAIFVGTLVKLYKGEYTFLSGTSACRWYINENDIAEIKAFQKSLPSEPVPTKKTYLQNDDATHKFEEKSLEQLKHVDPFLDMGQRYQCTATIIGITENQTWCYKACKICNSAIIQKENGYKCTKEGCPSTQFEWKYKIPFIASDHTYNLEFMFFEKKGMELIGKSASTLRKQYEPKEIPPDITSWIGYKFTFVVRVLSKKSVKTIDPSFEVLMIKEKYQKEPIISFISSSGVVPAESSSSTMAEYKELPLLMPITSKDIEKKERSTSQPEHTEETQDMDIEPSGIWEESQISNKRSFGDPNYDKQETTDEKDDLPQFKKIKSTHSQAKSKK</sequence>
<comment type="caution">
    <text evidence="9">The sequence shown here is derived from an EMBL/GenBank/DDBJ whole genome shotgun (WGS) entry which is preliminary data.</text>
</comment>
<dbReference type="SUPFAM" id="SSF50249">
    <property type="entry name" value="Nucleic acid-binding proteins"/>
    <property type="match status" value="4"/>
</dbReference>
<dbReference type="InterPro" id="IPR012340">
    <property type="entry name" value="NA-bd_OB-fold"/>
</dbReference>
<evidence type="ECO:0000259" key="8">
    <source>
        <dbReference type="Pfam" id="PF08646"/>
    </source>
</evidence>
<protein>
    <submittedName>
        <fullName evidence="9">Replication protein A DNA-binding subunit B</fullName>
    </submittedName>
</protein>
<dbReference type="AlphaFoldDB" id="A0A3L6EDG9"/>
<dbReference type="CDD" id="cd04480">
    <property type="entry name" value="RPA1_DBD_A_like"/>
    <property type="match status" value="1"/>
</dbReference>
<dbReference type="GO" id="GO:0003677">
    <property type="term" value="F:DNA binding"/>
    <property type="evidence" value="ECO:0007669"/>
    <property type="project" value="UniProtKB-KW"/>
</dbReference>
<dbReference type="Pfam" id="PF02721">
    <property type="entry name" value="DUF223"/>
    <property type="match status" value="1"/>
</dbReference>
<dbReference type="EMBL" id="NCVQ01000007">
    <property type="protein sequence ID" value="PWZ19066.1"/>
    <property type="molecule type" value="Genomic_DNA"/>
</dbReference>
<feature type="domain" description="Replication factor A C-terminal" evidence="8">
    <location>
        <begin position="338"/>
        <end position="428"/>
    </location>
</feature>
<feature type="compositionally biased region" description="Basic residues" evidence="6">
    <location>
        <begin position="569"/>
        <end position="582"/>
    </location>
</feature>
<dbReference type="InterPro" id="IPR047192">
    <property type="entry name" value="Euk_RPA1_DBD_C"/>
</dbReference>
<evidence type="ECO:0000256" key="3">
    <source>
        <dbReference type="ARBA" id="ARBA00022771"/>
    </source>
</evidence>
<evidence type="ECO:0000256" key="4">
    <source>
        <dbReference type="ARBA" id="ARBA00022833"/>
    </source>
</evidence>
<dbReference type="Proteomes" id="UP000251960">
    <property type="component" value="Chromosome 6"/>
</dbReference>
<evidence type="ECO:0000259" key="7">
    <source>
        <dbReference type="Pfam" id="PF02721"/>
    </source>
</evidence>
<dbReference type="InterPro" id="IPR003871">
    <property type="entry name" value="RFA1B/D_OB_1st"/>
</dbReference>
<evidence type="ECO:0000256" key="2">
    <source>
        <dbReference type="ARBA" id="ARBA00022723"/>
    </source>
</evidence>
<feature type="domain" description="Replication protein A 70 kDa DNA-binding subunit B/D first OB fold" evidence="7">
    <location>
        <begin position="52"/>
        <end position="154"/>
    </location>
</feature>
<keyword evidence="5 9" id="KW-0238">DNA-binding</keyword>
<keyword evidence="2" id="KW-0479">Metal-binding</keyword>
<evidence type="ECO:0000313" key="9">
    <source>
        <dbReference type="EMBL" id="PWZ19066.1"/>
    </source>
</evidence>
<dbReference type="CDD" id="cd04476">
    <property type="entry name" value="RPA1_DBD_C"/>
    <property type="match status" value="1"/>
</dbReference>
<feature type="compositionally biased region" description="Basic and acidic residues" evidence="6">
    <location>
        <begin position="552"/>
        <end position="567"/>
    </location>
</feature>
<comment type="similarity">
    <text evidence="1">Belongs to the replication factor A protein 1 family.</text>
</comment>